<comment type="caution">
    <text evidence="7">The sequence shown here is derived from an EMBL/GenBank/DDBJ whole genome shotgun (WGS) entry which is preliminary data.</text>
</comment>
<feature type="compositionally biased region" description="Low complexity" evidence="6">
    <location>
        <begin position="476"/>
        <end position="491"/>
    </location>
</feature>
<feature type="compositionally biased region" description="Acidic residues" evidence="6">
    <location>
        <begin position="523"/>
        <end position="536"/>
    </location>
</feature>
<organism evidence="7 8">
    <name type="scientific">Rhodotorula diobovata</name>
    <dbReference type="NCBI Taxonomy" id="5288"/>
    <lineage>
        <taxon>Eukaryota</taxon>
        <taxon>Fungi</taxon>
        <taxon>Dikarya</taxon>
        <taxon>Basidiomycota</taxon>
        <taxon>Pucciniomycotina</taxon>
        <taxon>Microbotryomycetes</taxon>
        <taxon>Sporidiobolales</taxon>
        <taxon>Sporidiobolaceae</taxon>
        <taxon>Rhodotorula</taxon>
    </lineage>
</organism>
<dbReference type="PANTHER" id="PTHR14152">
    <property type="entry name" value="SQUAMOUS CELL CARCINOMA ANTIGEN RECOGNISED BY CYTOTOXIC T LYMPHOCYTES"/>
    <property type="match status" value="1"/>
</dbReference>
<feature type="region of interest" description="Disordered" evidence="6">
    <location>
        <begin position="303"/>
        <end position="439"/>
    </location>
</feature>
<feature type="compositionally biased region" description="Gly residues" evidence="6">
    <location>
        <begin position="843"/>
        <end position="858"/>
    </location>
</feature>
<comment type="similarity">
    <text evidence="2">Belongs to the SNU66/SART1 family.</text>
</comment>
<feature type="region of interest" description="Disordered" evidence="6">
    <location>
        <begin position="765"/>
        <end position="884"/>
    </location>
</feature>
<feature type="compositionally biased region" description="Basic and acidic residues" evidence="6">
    <location>
        <begin position="54"/>
        <end position="79"/>
    </location>
</feature>
<feature type="compositionally biased region" description="Basic and acidic residues" evidence="6">
    <location>
        <begin position="459"/>
        <end position="475"/>
    </location>
</feature>
<dbReference type="AlphaFoldDB" id="A0A5C5G1B0"/>
<feature type="region of interest" description="Disordered" evidence="6">
    <location>
        <begin position="611"/>
        <end position="650"/>
    </location>
</feature>
<dbReference type="STRING" id="5288.A0A5C5G1B0"/>
<accession>A0A5C5G1B0</accession>
<reference evidence="7 8" key="1">
    <citation type="submission" date="2019-03" db="EMBL/GenBank/DDBJ databases">
        <title>Rhodosporidium diobovatum UCD-FST 08-225 genome sequencing, assembly, and annotation.</title>
        <authorList>
            <person name="Fakankun I.U."/>
            <person name="Fristensky B."/>
            <person name="Levin D.B."/>
        </authorList>
    </citation>
    <scope>NUCLEOTIDE SEQUENCE [LARGE SCALE GENOMIC DNA]</scope>
    <source>
        <strain evidence="7 8">UCD-FST 08-225</strain>
    </source>
</reference>
<keyword evidence="8" id="KW-1185">Reference proteome</keyword>
<dbReference type="OrthoDB" id="5583at2759"/>
<feature type="compositionally biased region" description="Basic and acidic residues" evidence="6">
    <location>
        <begin position="372"/>
        <end position="386"/>
    </location>
</feature>
<feature type="compositionally biased region" description="Basic and acidic residues" evidence="6">
    <location>
        <begin position="277"/>
        <end position="290"/>
    </location>
</feature>
<feature type="region of interest" description="Disordered" evidence="6">
    <location>
        <begin position="211"/>
        <end position="291"/>
    </location>
</feature>
<feature type="compositionally biased region" description="Basic and acidic residues" evidence="6">
    <location>
        <begin position="95"/>
        <end position="110"/>
    </location>
</feature>
<name>A0A5C5G1B0_9BASI</name>
<feature type="compositionally biased region" description="Basic and acidic residues" evidence="6">
    <location>
        <begin position="245"/>
        <end position="258"/>
    </location>
</feature>
<dbReference type="Proteomes" id="UP000311382">
    <property type="component" value="Unassembled WGS sequence"/>
</dbReference>
<dbReference type="PANTHER" id="PTHR14152:SF5">
    <property type="entry name" value="U4_U6.U5 TRI-SNRNP-ASSOCIATED PROTEIN 1"/>
    <property type="match status" value="1"/>
</dbReference>
<keyword evidence="5" id="KW-0539">Nucleus</keyword>
<evidence type="ECO:0000256" key="4">
    <source>
        <dbReference type="ARBA" id="ARBA00023187"/>
    </source>
</evidence>
<feature type="region of interest" description="Disordered" evidence="6">
    <location>
        <begin position="128"/>
        <end position="152"/>
    </location>
</feature>
<feature type="region of interest" description="Disordered" evidence="6">
    <location>
        <begin position="54"/>
        <end position="110"/>
    </location>
</feature>
<dbReference type="GO" id="GO:0000481">
    <property type="term" value="P:maturation of 5S rRNA"/>
    <property type="evidence" value="ECO:0007669"/>
    <property type="project" value="TreeGrafter"/>
</dbReference>
<evidence type="ECO:0000313" key="8">
    <source>
        <dbReference type="Proteomes" id="UP000311382"/>
    </source>
</evidence>
<feature type="compositionally biased region" description="Low complexity" evidence="6">
    <location>
        <begin position="388"/>
        <end position="398"/>
    </location>
</feature>
<keyword evidence="3" id="KW-0507">mRNA processing</keyword>
<evidence type="ECO:0000256" key="2">
    <source>
        <dbReference type="ARBA" id="ARBA00006076"/>
    </source>
</evidence>
<dbReference type="Pfam" id="PF03343">
    <property type="entry name" value="SART-1"/>
    <property type="match status" value="1"/>
</dbReference>
<evidence type="ECO:0000256" key="1">
    <source>
        <dbReference type="ARBA" id="ARBA00004123"/>
    </source>
</evidence>
<evidence type="ECO:0000256" key="3">
    <source>
        <dbReference type="ARBA" id="ARBA00022664"/>
    </source>
</evidence>
<sequence length="884" mass="95345">MAETGQWKESISLEETNKIRVSLGLKPIADPATTAGADARLDGDALAEDNYAKRREAEQKEKDAQALKDRLDRARNQKDRQRKLVGRGLGEAEDEAARVKREDEVPEGEDTRAWIKRQKKRAKELAAKRAREEAEADRLAQEEELGRASKYGEEDLAGLKVAHGAEAFEEGEDVVLTLKDSRVLDDEADPCSMFLDDELHNVNLSENAKTKHALEQKKKGLQTYTGYDDDEFEGGPGSSRGVLSKYDEGFDAQKDDGFRLGASAPSAKGKGRAVDGPGRDDAGEREKIKLSMDYTKTFNTDYLQEGEPGFKKPKKKKKRPMRTTTMADEDEGTAQAMDVDGEPAAPRQIQRVSLDETNLIDDDDLQAALARQRRDAAKQKIKEMKARAAAAPTTPAPTEGGDDAVVKKEDEDGDALTSLSRPAAATEEEDDDEGDVLVLDDTSEFVRNISLAATAAQERAQREAEKQERIKREETAAAAAAASTAAAGAASVLPRVKAEEVDIPLSELDAAAPSSGWGPAREDGEEDEPMHEDVDNDAAAANGVAADEDVKPNVKGEDDDSSFVTTGQEQLVSRGLASTLSLLRHQGLVKPRTPEEIAREKEFKEREAWLAAQRRRAEERERERLESRRAGDKKDQQQREYENRMREQRDAQASLQAFANYKPVVNLSYHDEFGRDLTPKEAWKQLNYDFHGHGSGAKKTDKRLKKIENEKKQAAMAAGDTPLSTAAAFAARAEKTGSATMILGVGNNNSAPVQQDTLGGISKIEKAARGKGKPVVAPGPSGAARNGRSTSQGPASVISDIPMRTLPLPQGQGQGRGASGTPEPGAPRRGFAPVRSFSPATGAGSGGGEEGGTPGPSGGAKLSIAVKRKAGDEGEGSPASKRRG</sequence>
<keyword evidence="4" id="KW-0508">mRNA splicing</keyword>
<evidence type="ECO:0000256" key="5">
    <source>
        <dbReference type="ARBA" id="ARBA00023242"/>
    </source>
</evidence>
<evidence type="ECO:0000313" key="7">
    <source>
        <dbReference type="EMBL" id="TNY22715.1"/>
    </source>
</evidence>
<dbReference type="InterPro" id="IPR005011">
    <property type="entry name" value="SNU66/SART1"/>
</dbReference>
<feature type="region of interest" description="Disordered" evidence="6">
    <location>
        <begin position="455"/>
        <end position="569"/>
    </location>
</feature>
<dbReference type="GO" id="GO:0045292">
    <property type="term" value="P:mRNA cis splicing, via spliceosome"/>
    <property type="evidence" value="ECO:0007669"/>
    <property type="project" value="TreeGrafter"/>
</dbReference>
<dbReference type="EMBL" id="SOZI01000021">
    <property type="protein sequence ID" value="TNY22715.1"/>
    <property type="molecule type" value="Genomic_DNA"/>
</dbReference>
<protein>
    <submittedName>
        <fullName evidence="7">SART-1 family-domain-containing protein</fullName>
    </submittedName>
</protein>
<dbReference type="InterPro" id="IPR045347">
    <property type="entry name" value="HIND"/>
</dbReference>
<feature type="compositionally biased region" description="Basic residues" evidence="6">
    <location>
        <begin position="311"/>
        <end position="321"/>
    </location>
</feature>
<dbReference type="Pfam" id="PF19252">
    <property type="entry name" value="HIND"/>
    <property type="match status" value="1"/>
</dbReference>
<gene>
    <name evidence="7" type="ORF">DMC30DRAFT_421120</name>
</gene>
<evidence type="ECO:0000256" key="6">
    <source>
        <dbReference type="SAM" id="MobiDB-lite"/>
    </source>
</evidence>
<dbReference type="GO" id="GO:0046540">
    <property type="term" value="C:U4/U6 x U5 tri-snRNP complex"/>
    <property type="evidence" value="ECO:0007669"/>
    <property type="project" value="InterPro"/>
</dbReference>
<feature type="compositionally biased region" description="Basic and acidic residues" evidence="6">
    <location>
        <begin position="615"/>
        <end position="650"/>
    </location>
</feature>
<proteinExistence type="inferred from homology"/>
<feature type="compositionally biased region" description="Acidic residues" evidence="6">
    <location>
        <begin position="426"/>
        <end position="435"/>
    </location>
</feature>
<comment type="subcellular location">
    <subcellularLocation>
        <location evidence="1">Nucleus</location>
    </subcellularLocation>
</comment>